<gene>
    <name evidence="4" type="ORF">WMY93_004928</name>
</gene>
<reference evidence="5" key="1">
    <citation type="submission" date="2024-04" db="EMBL/GenBank/DDBJ databases">
        <title>Salinicola lusitanus LLJ914,a marine bacterium isolated from the Okinawa Trough.</title>
        <authorList>
            <person name="Li J."/>
        </authorList>
    </citation>
    <scope>NUCLEOTIDE SEQUENCE [LARGE SCALE GENOMIC DNA]</scope>
</reference>
<evidence type="ECO:0000313" key="5">
    <source>
        <dbReference type="Proteomes" id="UP001460270"/>
    </source>
</evidence>
<dbReference type="InterPro" id="IPR014853">
    <property type="entry name" value="VWF/SSPO/ZAN-like_Cys-rich_dom"/>
</dbReference>
<name>A0AAW0PR16_9GOBI</name>
<dbReference type="InterPro" id="IPR001507">
    <property type="entry name" value="ZP_dom"/>
</dbReference>
<dbReference type="EMBL" id="JBBPFD010000003">
    <property type="protein sequence ID" value="KAK7934032.1"/>
    <property type="molecule type" value="Genomic_DNA"/>
</dbReference>
<evidence type="ECO:0000256" key="2">
    <source>
        <dbReference type="ARBA" id="ARBA00023157"/>
    </source>
</evidence>
<accession>A0AAW0PR16</accession>
<dbReference type="Pfam" id="PF08742">
    <property type="entry name" value="C8"/>
    <property type="match status" value="1"/>
</dbReference>
<evidence type="ECO:0000256" key="1">
    <source>
        <dbReference type="ARBA" id="ARBA00022729"/>
    </source>
</evidence>
<dbReference type="Gene3D" id="2.60.40.3210">
    <property type="entry name" value="Zona pellucida, ZP-N domain"/>
    <property type="match status" value="1"/>
</dbReference>
<comment type="caution">
    <text evidence="4">The sequence shown here is derived from an EMBL/GenBank/DDBJ whole genome shotgun (WGS) entry which is preliminary data.</text>
</comment>
<sequence>MTGAAQQTEDISSLSVQIYSKPVTNVYLTFTITGDKIRVEQDAALTTKIYLEIGNDGNILDEVAIEETVDLFLAGCRDSGEYLHIRCVEKICVLTNNHVIDINGNSHVIPDRCDYTVFDDGGDRRRQDMGLLDYVMVWSEANAITLERGQVKLNNFVVDLSTATMPSGITVSKTATEILLNYKNFDVSFDGNSAVIAIKTTSTISALCTDGDLDSSRSTYNLEGCDVPVQVAPENKDCTDINTRCDLMAEPPFTECHSILTAAKYIEACKATECKYPSEDTMACSYHQAYATACAMISKPANDWRSSVQCATTPGTCLDTYCSSHEFCGIKSTQETCICRSSFAAKYSGNQYGDPTTCDSSSASLSLAVCLLTAKGIHHEEFHLNDATCKGQKDPVTHMIDFSFDSTNKCGTETENKNNQLIYKNKVVLKDQSSDVITRNDQFQLDFSCYYSQPEVRNVALMIKSRCVDTSL</sequence>
<dbReference type="PROSITE" id="PS51034">
    <property type="entry name" value="ZP_2"/>
    <property type="match status" value="1"/>
</dbReference>
<dbReference type="PANTHER" id="PTHR14002:SF43">
    <property type="entry name" value="DELTA-LIKE PROTEIN"/>
    <property type="match status" value="1"/>
</dbReference>
<evidence type="ECO:0000259" key="3">
    <source>
        <dbReference type="PROSITE" id="PS51034"/>
    </source>
</evidence>
<evidence type="ECO:0000313" key="4">
    <source>
        <dbReference type="EMBL" id="KAK7934032.1"/>
    </source>
</evidence>
<keyword evidence="1" id="KW-0732">Signal</keyword>
<proteinExistence type="predicted"/>
<dbReference type="PANTHER" id="PTHR14002">
    <property type="entry name" value="ENDOGLIN/TGF-BETA RECEPTOR TYPE III"/>
    <property type="match status" value="1"/>
</dbReference>
<dbReference type="AlphaFoldDB" id="A0AAW0PR16"/>
<dbReference type="Proteomes" id="UP001460270">
    <property type="component" value="Unassembled WGS sequence"/>
</dbReference>
<organism evidence="4 5">
    <name type="scientific">Mugilogobius chulae</name>
    <name type="common">yellowstripe goby</name>
    <dbReference type="NCBI Taxonomy" id="88201"/>
    <lineage>
        <taxon>Eukaryota</taxon>
        <taxon>Metazoa</taxon>
        <taxon>Chordata</taxon>
        <taxon>Craniata</taxon>
        <taxon>Vertebrata</taxon>
        <taxon>Euteleostomi</taxon>
        <taxon>Actinopterygii</taxon>
        <taxon>Neopterygii</taxon>
        <taxon>Teleostei</taxon>
        <taxon>Neoteleostei</taxon>
        <taxon>Acanthomorphata</taxon>
        <taxon>Gobiaria</taxon>
        <taxon>Gobiiformes</taxon>
        <taxon>Gobioidei</taxon>
        <taxon>Gobiidae</taxon>
        <taxon>Gobionellinae</taxon>
        <taxon>Mugilogobius</taxon>
    </lineage>
</organism>
<protein>
    <recommendedName>
        <fullName evidence="3">ZP domain-containing protein</fullName>
    </recommendedName>
</protein>
<dbReference type="SMART" id="SM00832">
    <property type="entry name" value="C8"/>
    <property type="match status" value="1"/>
</dbReference>
<keyword evidence="2" id="KW-1015">Disulfide bond</keyword>
<keyword evidence="5" id="KW-1185">Reference proteome</keyword>
<feature type="domain" description="ZP" evidence="3">
    <location>
        <begin position="357"/>
        <end position="472"/>
    </location>
</feature>